<comment type="catalytic activity">
    <reaction evidence="1 8">
        <text>Hydrolysis of terminal non-reducing beta-D-galactose residues in beta-D-galactosides.</text>
        <dbReference type="EC" id="3.2.1.23"/>
    </reaction>
</comment>
<dbReference type="PIRSF" id="PIRSF001084">
    <property type="entry name" value="B-galactosidase"/>
    <property type="match status" value="1"/>
</dbReference>
<keyword evidence="13" id="KW-1185">Reference proteome</keyword>
<dbReference type="InterPro" id="IPR013529">
    <property type="entry name" value="Glyco_hydro_42_N"/>
</dbReference>
<sequence length="696" mass="77680">MRLWRAFLATATVLASGAPAAMAQSSVTPMPARATRFADKPAIAFGTAWYPEQWPESRWDADLAWMKEAGFNTVRIAEFAWSTMEPREGEFHFEWLDRAIAAARRHGIMVVLGTPTAAPPAWLTQKYPDVLRVDEDGTRATHGGRRQFSFASQRYRDFARRIATKMAQRYGNNPDIVGWQIDNEIGPPSFGKEAISRWHAFLKERYGSIDNLNQRWATEYWSQHYNDFDQIPLHATGQQNPALLLDFKHFTTATWTDYVMNQASAIRAHADPRQFITTNTMFWNGGFDHFKLHRGLDLAAWDNYIQDADPDWVANGADHDLVRGYKQRNFWLMETQAGRVDWVPVNRALKPGQVREMGWQAIAHGADAILYWELRPARNGQETYYGTVLGQDGTPAPIFDEIAKLGSEIRKASDALADTNPVYRMAMLFSYDSRWAIDLQRLHKDFDPIDEFTDFYRPFRNGSQGVAVLSPSADLSAYPLVVAPALNVMTQEEADHLSAYVRAGGNLVLGPRSGMKDDADALWPERQPGPLQPLLGARVEQFYALDEPVQLAGDFGEGEASIWAEWLKPQSKDVRIRARYADPGGWLDGKPAIVSRKVGKGSITYIGAWLEPAAMRDVAQQLMDDAGVRPMIPNVPEGVEIGERSGAGKHILIAINHGDSPKPVAIPANALPVAGEVANDMLRGHGVAVFRVPAGN</sequence>
<keyword evidence="9" id="KW-0732">Signal</keyword>
<feature type="chain" id="PRO_5045050115" description="Beta-galactosidase" evidence="9">
    <location>
        <begin position="24"/>
        <end position="696"/>
    </location>
</feature>
<keyword evidence="5 8" id="KW-0378">Hydrolase</keyword>
<evidence type="ECO:0000256" key="1">
    <source>
        <dbReference type="ARBA" id="ARBA00001412"/>
    </source>
</evidence>
<name>A0ABS6XQU5_9SPHN</name>
<dbReference type="Pfam" id="PF02449">
    <property type="entry name" value="Glyco_hydro_42"/>
    <property type="match status" value="1"/>
</dbReference>
<dbReference type="InterPro" id="IPR003476">
    <property type="entry name" value="Glyco_hydro_42"/>
</dbReference>
<dbReference type="InterPro" id="IPR013738">
    <property type="entry name" value="Beta_galactosidase_Trimer"/>
</dbReference>
<evidence type="ECO:0000256" key="3">
    <source>
        <dbReference type="ARBA" id="ARBA00012756"/>
    </source>
</evidence>
<evidence type="ECO:0000256" key="5">
    <source>
        <dbReference type="ARBA" id="ARBA00022801"/>
    </source>
</evidence>
<protein>
    <recommendedName>
        <fullName evidence="3 8">Beta-galactosidase</fullName>
        <shortName evidence="8">Beta-gal</shortName>
        <ecNumber evidence="3 8">3.2.1.23</ecNumber>
    </recommendedName>
</protein>
<feature type="domain" description="Glycoside hydrolase family 42 N-terminal" evidence="10">
    <location>
        <begin position="49"/>
        <end position="411"/>
    </location>
</feature>
<evidence type="ECO:0000313" key="13">
    <source>
        <dbReference type="Proteomes" id="UP001197214"/>
    </source>
</evidence>
<dbReference type="PANTHER" id="PTHR36447">
    <property type="entry name" value="BETA-GALACTOSIDASE GANA"/>
    <property type="match status" value="1"/>
</dbReference>
<dbReference type="Pfam" id="PF08532">
    <property type="entry name" value="Glyco_hydro_42M"/>
    <property type="match status" value="1"/>
</dbReference>
<evidence type="ECO:0000313" key="12">
    <source>
        <dbReference type="EMBL" id="MBW4331785.1"/>
    </source>
</evidence>
<evidence type="ECO:0000256" key="9">
    <source>
        <dbReference type="SAM" id="SignalP"/>
    </source>
</evidence>
<dbReference type="EC" id="3.2.1.23" evidence="3 8"/>
<evidence type="ECO:0000256" key="4">
    <source>
        <dbReference type="ARBA" id="ARBA00022723"/>
    </source>
</evidence>
<evidence type="ECO:0000256" key="7">
    <source>
        <dbReference type="ARBA" id="ARBA00023295"/>
    </source>
</evidence>
<evidence type="ECO:0000256" key="8">
    <source>
        <dbReference type="PIRNR" id="PIRNR001084"/>
    </source>
</evidence>
<keyword evidence="4" id="KW-0479">Metal-binding</keyword>
<evidence type="ECO:0000256" key="6">
    <source>
        <dbReference type="ARBA" id="ARBA00022833"/>
    </source>
</evidence>
<feature type="signal peptide" evidence="9">
    <location>
        <begin position="1"/>
        <end position="23"/>
    </location>
</feature>
<reference evidence="12 13" key="1">
    <citation type="submission" date="2021-07" db="EMBL/GenBank/DDBJ databases">
        <title>Stakelama flava sp. nov., a novel endophytic bacterium isolated from branch of Kandelia candel.</title>
        <authorList>
            <person name="Tuo L."/>
        </authorList>
    </citation>
    <scope>NUCLEOTIDE SEQUENCE [LARGE SCALE GENOMIC DNA]</scope>
    <source>
        <strain evidence="12 13">CBK3Z-3</strain>
    </source>
</reference>
<keyword evidence="6" id="KW-0862">Zinc</keyword>
<dbReference type="PANTHER" id="PTHR36447:SF2">
    <property type="entry name" value="BETA-GALACTOSIDASE YESZ"/>
    <property type="match status" value="1"/>
</dbReference>
<evidence type="ECO:0000256" key="2">
    <source>
        <dbReference type="ARBA" id="ARBA00005940"/>
    </source>
</evidence>
<dbReference type="EMBL" id="JAHWZX010000013">
    <property type="protein sequence ID" value="MBW4331785.1"/>
    <property type="molecule type" value="Genomic_DNA"/>
</dbReference>
<accession>A0ABS6XQU5</accession>
<dbReference type="CDD" id="cd03143">
    <property type="entry name" value="A4_beta-galactosidase_middle_domain"/>
    <property type="match status" value="1"/>
</dbReference>
<gene>
    <name evidence="12" type="ORF">KY084_13000</name>
</gene>
<evidence type="ECO:0000259" key="10">
    <source>
        <dbReference type="Pfam" id="PF02449"/>
    </source>
</evidence>
<dbReference type="Proteomes" id="UP001197214">
    <property type="component" value="Unassembled WGS sequence"/>
</dbReference>
<proteinExistence type="inferred from homology"/>
<keyword evidence="7 8" id="KW-0326">Glycosidase</keyword>
<comment type="similarity">
    <text evidence="2 8">Belongs to the glycosyl hydrolase 42 family.</text>
</comment>
<evidence type="ECO:0000259" key="11">
    <source>
        <dbReference type="Pfam" id="PF08532"/>
    </source>
</evidence>
<feature type="domain" description="Beta-galactosidase trimerisation" evidence="11">
    <location>
        <begin position="425"/>
        <end position="628"/>
    </location>
</feature>
<comment type="caution">
    <text evidence="12">The sequence shown here is derived from an EMBL/GenBank/DDBJ whole genome shotgun (WGS) entry which is preliminary data.</text>
</comment>
<organism evidence="12 13">
    <name type="scientific">Stakelama flava</name>
    <dbReference type="NCBI Taxonomy" id="2860338"/>
    <lineage>
        <taxon>Bacteria</taxon>
        <taxon>Pseudomonadati</taxon>
        <taxon>Pseudomonadota</taxon>
        <taxon>Alphaproteobacteria</taxon>
        <taxon>Sphingomonadales</taxon>
        <taxon>Sphingomonadaceae</taxon>
        <taxon>Stakelama</taxon>
    </lineage>
</organism>